<keyword evidence="3" id="KW-1185">Reference proteome</keyword>
<sequence>MVLWETETREEAKMKKTRTEPTAIDRHPRNGVMLRWLPDE</sequence>
<organism evidence="2 3">
    <name type="scientific">Roseovarius lutimaris</name>
    <dbReference type="NCBI Taxonomy" id="1005928"/>
    <lineage>
        <taxon>Bacteria</taxon>
        <taxon>Pseudomonadati</taxon>
        <taxon>Pseudomonadota</taxon>
        <taxon>Alphaproteobacteria</taxon>
        <taxon>Rhodobacterales</taxon>
        <taxon>Roseobacteraceae</taxon>
        <taxon>Roseovarius</taxon>
    </lineage>
</organism>
<dbReference type="STRING" id="1005928.SAMN04487859_110135"/>
<proteinExistence type="predicted"/>
<evidence type="ECO:0000313" key="3">
    <source>
        <dbReference type="Proteomes" id="UP000198599"/>
    </source>
</evidence>
<dbReference type="Proteomes" id="UP000198599">
    <property type="component" value="Unassembled WGS sequence"/>
</dbReference>
<feature type="region of interest" description="Disordered" evidence="1">
    <location>
        <begin position="1"/>
        <end position="20"/>
    </location>
</feature>
<reference evidence="3" key="1">
    <citation type="submission" date="2016-10" db="EMBL/GenBank/DDBJ databases">
        <authorList>
            <person name="Varghese N."/>
            <person name="Submissions S."/>
        </authorList>
    </citation>
    <scope>NUCLEOTIDE SEQUENCE [LARGE SCALE GENOMIC DNA]</scope>
    <source>
        <strain evidence="3">DSM 28463</strain>
    </source>
</reference>
<name>A0A1I5CNV7_9RHOB</name>
<gene>
    <name evidence="2" type="ORF">SAMN04487859_110135</name>
</gene>
<dbReference type="AlphaFoldDB" id="A0A1I5CNV7"/>
<dbReference type="EMBL" id="FOVP01000010">
    <property type="protein sequence ID" value="SFN88572.1"/>
    <property type="molecule type" value="Genomic_DNA"/>
</dbReference>
<evidence type="ECO:0000256" key="1">
    <source>
        <dbReference type="SAM" id="MobiDB-lite"/>
    </source>
</evidence>
<accession>A0A1I5CNV7</accession>
<protein>
    <submittedName>
        <fullName evidence="2">Uncharacterized protein</fullName>
    </submittedName>
</protein>
<evidence type="ECO:0000313" key="2">
    <source>
        <dbReference type="EMBL" id="SFN88572.1"/>
    </source>
</evidence>